<dbReference type="Pfam" id="PF14558">
    <property type="entry name" value="TRP_N"/>
    <property type="match status" value="1"/>
</dbReference>
<feature type="non-terminal residue" evidence="3">
    <location>
        <position position="335"/>
    </location>
</feature>
<dbReference type="PANTHER" id="PTHR31145:SF6">
    <property type="entry name" value="INTEGRAL MEMBRANE PROTEIN (AFU_ORTHOLOGUE AFUA_7G01610)"/>
    <property type="match status" value="1"/>
</dbReference>
<dbReference type="InterPro" id="IPR040241">
    <property type="entry name" value="TRP_Flc/Pkd2-like"/>
</dbReference>
<dbReference type="SMART" id="SM01320">
    <property type="entry name" value="TRP_N"/>
    <property type="match status" value="1"/>
</dbReference>
<protein>
    <recommendedName>
        <fullName evidence="2">ML-like domain-containing protein</fullName>
    </recommendedName>
</protein>
<dbReference type="AlphaFoldDB" id="A0A4U0WEW2"/>
<keyword evidence="4" id="KW-1185">Reference proteome</keyword>
<dbReference type="EMBL" id="NAJQ01001305">
    <property type="protein sequence ID" value="TKA60938.1"/>
    <property type="molecule type" value="Genomic_DNA"/>
</dbReference>
<dbReference type="GO" id="GO:0055085">
    <property type="term" value="P:transmembrane transport"/>
    <property type="evidence" value="ECO:0007669"/>
    <property type="project" value="TreeGrafter"/>
</dbReference>
<dbReference type="STRING" id="329884.A0A4U0WEW2"/>
<comment type="caution">
    <text evidence="3">The sequence shown here is derived from an EMBL/GenBank/DDBJ whole genome shotgun (WGS) entry which is preliminary data.</text>
</comment>
<dbReference type="OrthoDB" id="5312224at2759"/>
<dbReference type="InterPro" id="IPR032800">
    <property type="entry name" value="TRP_N"/>
</dbReference>
<dbReference type="GO" id="GO:0016020">
    <property type="term" value="C:membrane"/>
    <property type="evidence" value="ECO:0007669"/>
    <property type="project" value="TreeGrafter"/>
</dbReference>
<accession>A0A4U0WEW2</accession>
<gene>
    <name evidence="3" type="ORF">B0A55_12578</name>
</gene>
<evidence type="ECO:0000313" key="3">
    <source>
        <dbReference type="EMBL" id="TKA60938.1"/>
    </source>
</evidence>
<keyword evidence="1" id="KW-0732">Signal</keyword>
<evidence type="ECO:0000313" key="4">
    <source>
        <dbReference type="Proteomes" id="UP000309340"/>
    </source>
</evidence>
<feature type="domain" description="ML-like" evidence="2">
    <location>
        <begin position="24"/>
        <end position="205"/>
    </location>
</feature>
<organism evidence="3 4">
    <name type="scientific">Friedmanniomyces simplex</name>
    <dbReference type="NCBI Taxonomy" id="329884"/>
    <lineage>
        <taxon>Eukaryota</taxon>
        <taxon>Fungi</taxon>
        <taxon>Dikarya</taxon>
        <taxon>Ascomycota</taxon>
        <taxon>Pezizomycotina</taxon>
        <taxon>Dothideomycetes</taxon>
        <taxon>Dothideomycetidae</taxon>
        <taxon>Mycosphaerellales</taxon>
        <taxon>Teratosphaeriaceae</taxon>
        <taxon>Friedmanniomyces</taxon>
    </lineage>
</organism>
<proteinExistence type="predicted"/>
<dbReference type="PANTHER" id="PTHR31145">
    <property type="entry name" value="INTEGRAL MEMBRANE PROTEIN (AFU_ORTHOLOGUE AFUA_7G01610)"/>
    <property type="match status" value="1"/>
</dbReference>
<name>A0A4U0WEW2_9PEZI</name>
<feature type="chain" id="PRO_5020493721" description="ML-like domain-containing protein" evidence="1">
    <location>
        <begin position="27"/>
        <end position="335"/>
    </location>
</feature>
<dbReference type="Proteomes" id="UP000309340">
    <property type="component" value="Unassembled WGS sequence"/>
</dbReference>
<reference evidence="3 4" key="1">
    <citation type="submission" date="2017-03" db="EMBL/GenBank/DDBJ databases">
        <title>Genomes of endolithic fungi from Antarctica.</title>
        <authorList>
            <person name="Coleine C."/>
            <person name="Masonjones S."/>
            <person name="Stajich J.E."/>
        </authorList>
    </citation>
    <scope>NUCLEOTIDE SEQUENCE [LARGE SCALE GENOMIC DNA]</scope>
    <source>
        <strain evidence="3 4">CCFEE 5184</strain>
    </source>
</reference>
<evidence type="ECO:0000259" key="2">
    <source>
        <dbReference type="SMART" id="SM01320"/>
    </source>
</evidence>
<feature type="signal peptide" evidence="1">
    <location>
        <begin position="1"/>
        <end position="26"/>
    </location>
</feature>
<sequence>MSAPPRRATPALLLVYLAASALVAHAAFINFDNCLAPAIVNSSPLQLQWIPLALDAKFERTSPYRLNVTIYGNVSGQQVEGRYPPPDDPSWTNEKDTLGKIQNIGSSGNYSTLLADFKTLQYNAYNAKATQFCPAVINGTCPLGPYFHANDTDPSTLPAFSISHDFGSAYMFASLASTIRVISGDMGAPDLACVSANITPDLGPTITGLITWLPATILIVKGLATLAAAIWSPWGSSDIFRWSSNYGRDEDQLRLVTPGFGDCLQYIQFVTLTGALSLQYPGFYQPAVSQTSWSLLLFNESYVSHGNGTQSLVDGVYKYNGTYGMTAMSQLIGMT</sequence>
<evidence type="ECO:0000256" key="1">
    <source>
        <dbReference type="SAM" id="SignalP"/>
    </source>
</evidence>